<feature type="binding site" evidence="16">
    <location>
        <position position="1399"/>
    </location>
    <ligand>
        <name>ATP</name>
        <dbReference type="ChEBI" id="CHEBI:30616"/>
    </ligand>
</feature>
<feature type="binding site" evidence="17">
    <location>
        <position position="1006"/>
    </location>
    <ligand>
        <name>Mg(2+)</name>
        <dbReference type="ChEBI" id="CHEBI:18420"/>
    </ligand>
</feature>
<comment type="catalytic activity">
    <reaction evidence="14 18">
        <text>ATP + H2O + phospholipidSide 1 = ADP + phosphate + phospholipidSide 2.</text>
        <dbReference type="EC" id="7.6.2.1"/>
    </reaction>
</comment>
<dbReference type="NCBIfam" id="TIGR01494">
    <property type="entry name" value="ATPase_P-type"/>
    <property type="match status" value="2"/>
</dbReference>
<dbReference type="SUPFAM" id="SSF81660">
    <property type="entry name" value="Metal cation-transporting ATPase, ATP-binding domain N"/>
    <property type="match status" value="1"/>
</dbReference>
<dbReference type="InterPro" id="IPR032630">
    <property type="entry name" value="P_typ_ATPase_c"/>
</dbReference>
<keyword evidence="10 18" id="KW-1278">Translocase</keyword>
<organism evidence="20">
    <name type="scientific">Trichuris suis</name>
    <name type="common">pig whipworm</name>
    <dbReference type="NCBI Taxonomy" id="68888"/>
    <lineage>
        <taxon>Eukaryota</taxon>
        <taxon>Metazoa</taxon>
        <taxon>Ecdysozoa</taxon>
        <taxon>Nematoda</taxon>
        <taxon>Enoplea</taxon>
        <taxon>Dorylaimia</taxon>
        <taxon>Trichinellida</taxon>
        <taxon>Trichuridae</taxon>
        <taxon>Trichuris</taxon>
    </lineage>
</organism>
<dbReference type="Pfam" id="PF16209">
    <property type="entry name" value="PhoLip_ATPase_N"/>
    <property type="match status" value="1"/>
</dbReference>
<feature type="binding site" evidence="16">
    <location>
        <position position="1194"/>
    </location>
    <ligand>
        <name>ATP</name>
        <dbReference type="ChEBI" id="CHEBI:30616"/>
    </ligand>
</feature>
<dbReference type="SUPFAM" id="SSF56784">
    <property type="entry name" value="HAD-like"/>
    <property type="match status" value="1"/>
</dbReference>
<gene>
    <name evidence="20" type="ORF">M514_02631</name>
</gene>
<dbReference type="InterPro" id="IPR027417">
    <property type="entry name" value="P-loop_NTPase"/>
</dbReference>
<evidence type="ECO:0000256" key="5">
    <source>
        <dbReference type="ARBA" id="ARBA00022692"/>
    </source>
</evidence>
<keyword evidence="6 17" id="KW-0479">Metal-binding</keyword>
<evidence type="ECO:0000256" key="4">
    <source>
        <dbReference type="ARBA" id="ARBA00022448"/>
    </source>
</evidence>
<feature type="domain" description="SF4 helicase" evidence="19">
    <location>
        <begin position="338"/>
        <end position="597"/>
    </location>
</feature>
<feature type="binding site" evidence="17">
    <location>
        <position position="1004"/>
    </location>
    <ligand>
        <name>Mg(2+)</name>
        <dbReference type="ChEBI" id="CHEBI:18420"/>
    </ligand>
</feature>
<feature type="transmembrane region" description="Helical" evidence="18">
    <location>
        <begin position="1483"/>
        <end position="1504"/>
    </location>
</feature>
<dbReference type="PRINTS" id="PR00119">
    <property type="entry name" value="CATATPASE"/>
</dbReference>
<dbReference type="GO" id="GO:0000287">
    <property type="term" value="F:magnesium ion binding"/>
    <property type="evidence" value="ECO:0007669"/>
    <property type="project" value="UniProtKB-UniRule"/>
</dbReference>
<evidence type="ECO:0000256" key="18">
    <source>
        <dbReference type="RuleBase" id="RU362033"/>
    </source>
</evidence>
<dbReference type="Gene3D" id="3.40.50.300">
    <property type="entry name" value="P-loop containing nucleotide triphosphate hydrolases"/>
    <property type="match status" value="1"/>
</dbReference>
<keyword evidence="7 16" id="KW-0547">Nucleotide-binding</keyword>
<feature type="transmembrane region" description="Helical" evidence="18">
    <location>
        <begin position="1561"/>
        <end position="1582"/>
    </location>
</feature>
<evidence type="ECO:0000256" key="10">
    <source>
        <dbReference type="ARBA" id="ARBA00022967"/>
    </source>
</evidence>
<evidence type="ECO:0000256" key="14">
    <source>
        <dbReference type="ARBA" id="ARBA00034036"/>
    </source>
</evidence>
<dbReference type="Gene3D" id="3.40.1110.10">
    <property type="entry name" value="Calcium-transporting ATPase, cytoplasmic domain N"/>
    <property type="match status" value="1"/>
</dbReference>
<dbReference type="InterPro" id="IPR036412">
    <property type="entry name" value="HAD-like_sf"/>
</dbReference>
<dbReference type="GO" id="GO:0006897">
    <property type="term" value="P:endocytosis"/>
    <property type="evidence" value="ECO:0007669"/>
    <property type="project" value="TreeGrafter"/>
</dbReference>
<keyword evidence="4" id="KW-0813">Transport</keyword>
<evidence type="ECO:0000256" key="17">
    <source>
        <dbReference type="PIRSR" id="PIRSR606539-3"/>
    </source>
</evidence>
<feature type="transmembrane region" description="Helical" evidence="18">
    <location>
        <begin position="1589"/>
        <end position="1609"/>
    </location>
</feature>
<dbReference type="EMBL" id="KL367484">
    <property type="protein sequence ID" value="KFD71057.1"/>
    <property type="molecule type" value="Genomic_DNA"/>
</dbReference>
<feature type="binding site" evidence="16">
    <location>
        <position position="1099"/>
    </location>
    <ligand>
        <name>ATP</name>
        <dbReference type="ChEBI" id="CHEBI:30616"/>
    </ligand>
</feature>
<keyword evidence="12" id="KW-0445">Lipid transport</keyword>
<dbReference type="InterPro" id="IPR007694">
    <property type="entry name" value="DNA_helicase_DnaB-like_C"/>
</dbReference>
<feature type="active site" description="4-aspartylphosphate intermediate" evidence="15">
    <location>
        <position position="1004"/>
    </location>
</feature>
<feature type="binding site" evidence="17">
    <location>
        <position position="1396"/>
    </location>
    <ligand>
        <name>Mg(2+)</name>
        <dbReference type="ChEBI" id="CHEBI:18420"/>
    </ligand>
</feature>
<feature type="binding site" evidence="16">
    <location>
        <position position="1165"/>
    </location>
    <ligand>
        <name>ATP</name>
        <dbReference type="ChEBI" id="CHEBI:30616"/>
    </ligand>
</feature>
<dbReference type="GO" id="GO:0006890">
    <property type="term" value="P:retrograde vesicle-mediated transport, Golgi to endoplasmic reticulum"/>
    <property type="evidence" value="ECO:0007669"/>
    <property type="project" value="TreeGrafter"/>
</dbReference>
<dbReference type="GO" id="GO:0016887">
    <property type="term" value="F:ATP hydrolysis activity"/>
    <property type="evidence" value="ECO:0007669"/>
    <property type="project" value="InterPro"/>
</dbReference>
<comment type="similarity">
    <text evidence="3 18">Belongs to the cation transport ATPase (P-type) (TC 3.A.3) family. Type IV subfamily.</text>
</comment>
<evidence type="ECO:0000256" key="2">
    <source>
        <dbReference type="ARBA" id="ARBA00004127"/>
    </source>
</evidence>
<dbReference type="SUPFAM" id="SSF81665">
    <property type="entry name" value="Calcium ATPase, transmembrane domain M"/>
    <property type="match status" value="1"/>
</dbReference>
<dbReference type="InterPro" id="IPR018303">
    <property type="entry name" value="ATPase_P-typ_P_site"/>
</dbReference>
<feature type="transmembrane region" description="Helical" evidence="18">
    <location>
        <begin position="1535"/>
        <end position="1555"/>
    </location>
</feature>
<dbReference type="GO" id="GO:0005768">
    <property type="term" value="C:endosome"/>
    <property type="evidence" value="ECO:0007669"/>
    <property type="project" value="TreeGrafter"/>
</dbReference>
<feature type="non-terminal residue" evidence="20">
    <location>
        <position position="1"/>
    </location>
</feature>
<dbReference type="GO" id="GO:0005886">
    <property type="term" value="C:plasma membrane"/>
    <property type="evidence" value="ECO:0007669"/>
    <property type="project" value="TreeGrafter"/>
</dbReference>
<feature type="transmembrane region" description="Helical" evidence="18">
    <location>
        <begin position="592"/>
        <end position="613"/>
    </location>
</feature>
<feature type="binding site" evidence="16">
    <location>
        <position position="1279"/>
    </location>
    <ligand>
        <name>ATP</name>
        <dbReference type="ChEBI" id="CHEBI:30616"/>
    </ligand>
</feature>
<feature type="binding site" evidence="16">
    <location>
        <position position="1280"/>
    </location>
    <ligand>
        <name>ATP</name>
        <dbReference type="ChEBI" id="CHEBI:30616"/>
    </ligand>
</feature>
<dbReference type="InterPro" id="IPR006539">
    <property type="entry name" value="P-type_ATPase_IV"/>
</dbReference>
<sequence>AFAFSDAFDCLKLQFRKSVLHNFLIRSARSGGHRTLPGDRSARLVRSNFALQVYAHRPIVVISTRSYSLFCWRNTSLYQTQRFSTTSDDVDHQEAQNCSASPLPSVDEYWPSCVPMTRLSIDEWQKLTSDFSCRLINKKTFEKFHVRLSPSGDGLVFPLFSHTGQYIAQSPVLLRMMQFDSVEDGSLPCTKSTGNGLFGYNTVSSKNDVVVLVMTEWDAMFVHQQSGLPVVAFSGDAVTFESEVLGLIAGFRKVIFWFPSSEIDRVKQFMAILGPERSYYISPSLLKGMTIKEYYSKPPRKSLTVLQCLSKCLRMFHPYISSVNELRKSVFDYVYHQGLCQGFAQWNRLSVLNSYLGGLRPGELTVFSGPTGSGKTTFISLYSLDLCEQLDKQALYSIEREMLWRQLLLSLTSRKVDETVTREELESMYDRLALLPLHFTRFNGSFEFRDVIHAIEHHIEICDIRHVVVDNLQFLAGAVEQHLTDRFAVQDMVFSEFRRIASEKSVHLTLVVHPRKEMDSGQLTLNSLYGGVKASQEADNVYILQVRQMLEPGGTPKIHRYFQILKNRRMGELEIGNRLELKFNHETLTHRIIVVLFCGLLLVELFSLSRLCCPPKEMTSRRVAIAAAKDDATRYPPNLVRNQKHSALFFLPAVLIEQFRFFLNLFFLIMALSQFLPQLRIGYLSTYWGPLVSKLSFLSSFENLNFQCFVLTITICREAYDDFKRYVRDKELNSMLYELVTPIGSKMTKSSSIQVGDVLKIHKDQRIPADAVLLHTSDKVGACFVRTDQLDGETDWKLKIACPLAQQVDNELALFDMNMEIFAEKPQKNIHVFFGTLKTSDQFGEQEEALNVDNILWRDTVLAAGSAVCAVVYTGCETRAALNTSQPRSKVVSCLLLLLFRQLLKVGLFDREVNNLTKILFVLAFLLALLMVGLKGFIGVWPVTFFRFLLLFSYVIPLSLRVNLDMAKVVYAWLISKDKEIPGTVVRSSTIPEELGRIQYLLCDKTGTLTQNNMIFKKLHLGTVMFNQETFDEISSQLRLAFSSDSEASGTQSLTFKVRLVSPVEAQALVLCNNVTPVQDDDSEADETQNSYQASSPDEVALVSWACDMGLKLLYRDLNTIIIKDPLNREQSYKILQTFPFTSERKRMGIIVQKEGTDEITFYIKGADVVLQPIVSYNDWLEEECANLAREGLRTLVVAKKVLTVQQYKAFSVNAFHASYDKAKLSLYDRQTKVNEVVSMLERDLQLLCLTGVEDQLQVDVRITLELLKNAGVKAWMLTGDKVETAFCIAKSSGLISRGQNVFRCPTVHTPREALQELEKLRSCSSSLLVISSASLEFYLAYLPEEFINASSACTSVVCCRCSPEQLIHNFSSKKAEVVRTLKKYNGGKLVAAIGDGGNDVSMIQAADVGIGIVGKEGRHASLAADFSITQFRSLARLLLWHGRLCYRRSCSLSQFVIHRGLIITTMQAVFSCIFYFASVSLYPGMLMVLYSTVYTMFPVFSLVMDRDAKEKVVLTFPDLYKDLVKGRSLSLKTFLIWFLISMYQGAVIMYGGIFLFESDFIHIVSISFTSLVITELIMVALTIHTWHWSMVAAECLSVTIYVLSLLFLPNVFDIKYVRTWSFIWKTLVLTTISCLPLVLLKLVRLMFAPPNYAKLS</sequence>
<dbReference type="Pfam" id="PF13246">
    <property type="entry name" value="Cation_ATPase"/>
    <property type="match status" value="1"/>
</dbReference>
<feature type="binding site" evidence="16">
    <location>
        <position position="1281"/>
    </location>
    <ligand>
        <name>ATP</name>
        <dbReference type="ChEBI" id="CHEBI:30616"/>
    </ligand>
</feature>
<feature type="transmembrane region" description="Helical" evidence="18">
    <location>
        <begin position="944"/>
        <end position="964"/>
    </location>
</feature>
<dbReference type="SUPFAM" id="SSF52540">
    <property type="entry name" value="P-loop containing nucleoside triphosphate hydrolases"/>
    <property type="match status" value="1"/>
</dbReference>
<feature type="binding site" evidence="16">
    <location>
        <position position="1004"/>
    </location>
    <ligand>
        <name>ATP</name>
        <dbReference type="ChEBI" id="CHEBI:30616"/>
    </ligand>
</feature>
<comment type="cofactor">
    <cofactor evidence="1 17">
        <name>Mg(2+)</name>
        <dbReference type="ChEBI" id="CHEBI:18420"/>
    </cofactor>
</comment>
<feature type="binding site" evidence="16">
    <location>
        <position position="1375"/>
    </location>
    <ligand>
        <name>ATP</name>
        <dbReference type="ChEBI" id="CHEBI:30616"/>
    </ligand>
</feature>
<dbReference type="GO" id="GO:0006260">
    <property type="term" value="P:DNA replication"/>
    <property type="evidence" value="ECO:0007669"/>
    <property type="project" value="InterPro"/>
</dbReference>
<keyword evidence="5 18" id="KW-0812">Transmembrane</keyword>
<feature type="binding site" evidence="16">
    <location>
        <position position="1361"/>
    </location>
    <ligand>
        <name>ATP</name>
        <dbReference type="ChEBI" id="CHEBI:30616"/>
    </ligand>
</feature>
<evidence type="ECO:0000256" key="9">
    <source>
        <dbReference type="ARBA" id="ARBA00022842"/>
    </source>
</evidence>
<dbReference type="GO" id="GO:0003678">
    <property type="term" value="F:DNA helicase activity"/>
    <property type="evidence" value="ECO:0007669"/>
    <property type="project" value="InterPro"/>
</dbReference>
<protein>
    <recommendedName>
        <fullName evidence="18">Phospholipid-transporting ATPase</fullName>
        <ecNumber evidence="18">7.6.2.1</ecNumber>
    </recommendedName>
</protein>
<evidence type="ECO:0000256" key="12">
    <source>
        <dbReference type="ARBA" id="ARBA00023055"/>
    </source>
</evidence>
<dbReference type="Pfam" id="PF13481">
    <property type="entry name" value="AAA_25"/>
    <property type="match status" value="1"/>
</dbReference>
<reference evidence="20" key="1">
    <citation type="journal article" date="2014" name="Nat. Genet.">
        <title>Genome and transcriptome of the porcine whipworm Trichuris suis.</title>
        <authorList>
            <person name="Jex A.R."/>
            <person name="Nejsum P."/>
            <person name="Schwarz E.M."/>
            <person name="Hu L."/>
            <person name="Young N.D."/>
            <person name="Hall R.S."/>
            <person name="Korhonen P.K."/>
            <person name="Liao S."/>
            <person name="Thamsborg S."/>
            <person name="Xia J."/>
            <person name="Xu P."/>
            <person name="Wang S."/>
            <person name="Scheerlinck J.P."/>
            <person name="Hofmann A."/>
            <person name="Sternberg P.W."/>
            <person name="Wang J."/>
            <person name="Gasser R.B."/>
        </authorList>
    </citation>
    <scope>NUCLEOTIDE SEQUENCE [LARGE SCALE GENOMIC DNA]</scope>
    <source>
        <strain evidence="20">DCEP-RM93F</strain>
    </source>
</reference>
<dbReference type="InterPro" id="IPR032631">
    <property type="entry name" value="P-type_ATPase_N"/>
</dbReference>
<dbReference type="GO" id="GO:0140326">
    <property type="term" value="F:ATPase-coupled intramembrane lipid transporter activity"/>
    <property type="evidence" value="ECO:0007669"/>
    <property type="project" value="UniProtKB-EC"/>
</dbReference>
<keyword evidence="13 18" id="KW-0472">Membrane</keyword>
<evidence type="ECO:0000256" key="11">
    <source>
        <dbReference type="ARBA" id="ARBA00022989"/>
    </source>
</evidence>
<feature type="transmembrane region" description="Helical" evidence="18">
    <location>
        <begin position="919"/>
        <end position="938"/>
    </location>
</feature>
<dbReference type="SUPFAM" id="SSF81653">
    <property type="entry name" value="Calcium ATPase, transduction domain A"/>
    <property type="match status" value="1"/>
</dbReference>
<evidence type="ECO:0000256" key="3">
    <source>
        <dbReference type="ARBA" id="ARBA00008109"/>
    </source>
</evidence>
<feature type="binding site" evidence="17">
    <location>
        <position position="1400"/>
    </location>
    <ligand>
        <name>Mg(2+)</name>
        <dbReference type="ChEBI" id="CHEBI:18420"/>
    </ligand>
</feature>
<dbReference type="PANTHER" id="PTHR24092:SF5">
    <property type="entry name" value="PHOSPHOLIPID-TRANSPORTING ATPASE"/>
    <property type="match status" value="1"/>
</dbReference>
<dbReference type="InterPro" id="IPR008250">
    <property type="entry name" value="ATPase_P-typ_transduc_dom_A_sf"/>
</dbReference>
<name>A0A085NNL1_9BILA</name>
<evidence type="ECO:0000313" key="20">
    <source>
        <dbReference type="EMBL" id="KFD71057.1"/>
    </source>
</evidence>
<feature type="binding site" evidence="16">
    <location>
        <position position="1005"/>
    </location>
    <ligand>
        <name>ATP</name>
        <dbReference type="ChEBI" id="CHEBI:30616"/>
    </ligand>
</feature>
<dbReference type="GO" id="GO:0045332">
    <property type="term" value="P:phospholipid translocation"/>
    <property type="evidence" value="ECO:0007669"/>
    <property type="project" value="TreeGrafter"/>
</dbReference>
<feature type="transmembrane region" description="Helical" evidence="18">
    <location>
        <begin position="1457"/>
        <end position="1477"/>
    </location>
</feature>
<dbReference type="Gene3D" id="2.70.150.10">
    <property type="entry name" value="Calcium-transporting ATPase, cytoplasmic transduction domain A"/>
    <property type="match status" value="1"/>
</dbReference>
<dbReference type="PROSITE" id="PS00154">
    <property type="entry name" value="ATPASE_E1_E2"/>
    <property type="match status" value="1"/>
</dbReference>
<dbReference type="InterPro" id="IPR023298">
    <property type="entry name" value="ATPase_P-typ_TM_dom_sf"/>
</dbReference>
<evidence type="ECO:0000259" key="19">
    <source>
        <dbReference type="PROSITE" id="PS51199"/>
    </source>
</evidence>
<dbReference type="NCBIfam" id="TIGR01652">
    <property type="entry name" value="ATPase-Plipid"/>
    <property type="match status" value="1"/>
</dbReference>
<dbReference type="GO" id="GO:0005524">
    <property type="term" value="F:ATP binding"/>
    <property type="evidence" value="ECO:0007669"/>
    <property type="project" value="UniProtKB-UniRule"/>
</dbReference>
<dbReference type="InterPro" id="IPR023214">
    <property type="entry name" value="HAD_sf"/>
</dbReference>
<evidence type="ECO:0000256" key="13">
    <source>
        <dbReference type="ARBA" id="ARBA00023136"/>
    </source>
</evidence>
<evidence type="ECO:0000256" key="6">
    <source>
        <dbReference type="ARBA" id="ARBA00022723"/>
    </source>
</evidence>
<dbReference type="Gene3D" id="3.40.50.1000">
    <property type="entry name" value="HAD superfamily/HAD-like"/>
    <property type="match status" value="1"/>
</dbReference>
<feature type="binding site" evidence="16">
    <location>
        <position position="1400"/>
    </location>
    <ligand>
        <name>ATP</name>
        <dbReference type="ChEBI" id="CHEBI:30616"/>
    </ligand>
</feature>
<evidence type="ECO:0000256" key="16">
    <source>
        <dbReference type="PIRSR" id="PIRSR606539-2"/>
    </source>
</evidence>
<evidence type="ECO:0000256" key="15">
    <source>
        <dbReference type="PIRSR" id="PIRSR606539-1"/>
    </source>
</evidence>
<dbReference type="Proteomes" id="UP000030758">
    <property type="component" value="Unassembled WGS sequence"/>
</dbReference>
<dbReference type="PROSITE" id="PS51199">
    <property type="entry name" value="SF4_HELICASE"/>
    <property type="match status" value="1"/>
</dbReference>
<dbReference type="InterPro" id="IPR023299">
    <property type="entry name" value="ATPase_P-typ_cyto_dom_N"/>
</dbReference>
<dbReference type="GO" id="GO:0005802">
    <property type="term" value="C:trans-Golgi network"/>
    <property type="evidence" value="ECO:0007669"/>
    <property type="project" value="TreeGrafter"/>
</dbReference>
<dbReference type="EC" id="7.6.2.1" evidence="18"/>
<dbReference type="PANTHER" id="PTHR24092">
    <property type="entry name" value="PROBABLE PHOSPHOLIPID-TRANSPORTING ATPASE"/>
    <property type="match status" value="1"/>
</dbReference>
<keyword evidence="8 16" id="KW-0067">ATP-binding</keyword>
<evidence type="ECO:0000256" key="8">
    <source>
        <dbReference type="ARBA" id="ARBA00022840"/>
    </source>
</evidence>
<proteinExistence type="inferred from homology"/>
<feature type="binding site" evidence="16">
    <location>
        <position position="1006"/>
    </location>
    <ligand>
        <name>ATP</name>
        <dbReference type="ChEBI" id="CHEBI:30616"/>
    </ligand>
</feature>
<keyword evidence="9 17" id="KW-0460">Magnesium</keyword>
<evidence type="ECO:0000256" key="1">
    <source>
        <dbReference type="ARBA" id="ARBA00001946"/>
    </source>
</evidence>
<feature type="transmembrane region" description="Helical" evidence="18">
    <location>
        <begin position="1621"/>
        <end position="1641"/>
    </location>
</feature>
<comment type="subcellular location">
    <subcellularLocation>
        <location evidence="2">Endomembrane system</location>
        <topology evidence="2">Multi-pass membrane protein</topology>
    </subcellularLocation>
    <subcellularLocation>
        <location evidence="18">Membrane</location>
        <topology evidence="18">Multi-pass membrane protein</topology>
    </subcellularLocation>
</comment>
<dbReference type="Pfam" id="PF16212">
    <property type="entry name" value="PhoLip_ATPase_C"/>
    <property type="match status" value="1"/>
</dbReference>
<feature type="binding site" evidence="16">
    <location>
        <position position="1141"/>
    </location>
    <ligand>
        <name>ATP</name>
        <dbReference type="ChEBI" id="CHEBI:30616"/>
    </ligand>
</feature>
<evidence type="ECO:0000256" key="7">
    <source>
        <dbReference type="ARBA" id="ARBA00022741"/>
    </source>
</evidence>
<accession>A0A085NNL1</accession>
<dbReference type="FunFam" id="3.40.50.1000:FF:000009">
    <property type="entry name" value="Phospholipid-transporting ATPase"/>
    <property type="match status" value="1"/>
</dbReference>
<keyword evidence="11 18" id="KW-1133">Transmembrane helix</keyword>
<dbReference type="InterPro" id="IPR001757">
    <property type="entry name" value="P_typ_ATPase"/>
</dbReference>